<comment type="caution">
    <text evidence="5">The sequence shown here is derived from an EMBL/GenBank/DDBJ whole genome shotgun (WGS) entry which is preliminary data.</text>
</comment>
<accession>A0A835D3A6</accession>
<keyword evidence="6" id="KW-1185">Reference proteome</keyword>
<feature type="compositionally biased region" description="Polar residues" evidence="3">
    <location>
        <begin position="293"/>
        <end position="319"/>
    </location>
</feature>
<proteinExistence type="inferred from homology"/>
<dbReference type="PANTHER" id="PTHR33077:SF8">
    <property type="entry name" value="PROTEIN TIFY 8"/>
    <property type="match status" value="1"/>
</dbReference>
<dbReference type="PANTHER" id="PTHR33077">
    <property type="entry name" value="PROTEIN TIFY 4A-RELATED-RELATED"/>
    <property type="match status" value="1"/>
</dbReference>
<evidence type="ECO:0000256" key="3">
    <source>
        <dbReference type="SAM" id="MobiDB-lite"/>
    </source>
</evidence>
<evidence type="ECO:0000256" key="2">
    <source>
        <dbReference type="RuleBase" id="RU369065"/>
    </source>
</evidence>
<dbReference type="OrthoDB" id="1908882at2759"/>
<dbReference type="Proteomes" id="UP000655225">
    <property type="component" value="Unassembled WGS sequence"/>
</dbReference>
<feature type="region of interest" description="Disordered" evidence="3">
    <location>
        <begin position="263"/>
        <end position="338"/>
    </location>
</feature>
<dbReference type="InterPro" id="IPR010399">
    <property type="entry name" value="Tify_dom"/>
</dbReference>
<dbReference type="GO" id="GO:0009611">
    <property type="term" value="P:response to wounding"/>
    <property type="evidence" value="ECO:0007669"/>
    <property type="project" value="UniProtKB-UniRule"/>
</dbReference>
<comment type="similarity">
    <text evidence="1 2">Belongs to the TIFY/JAZ family.</text>
</comment>
<evidence type="ECO:0000313" key="6">
    <source>
        <dbReference type="Proteomes" id="UP000655225"/>
    </source>
</evidence>
<evidence type="ECO:0000313" key="5">
    <source>
        <dbReference type="EMBL" id="KAF8389028.1"/>
    </source>
</evidence>
<dbReference type="EMBL" id="JABCRI010000019">
    <property type="protein sequence ID" value="KAF8389028.1"/>
    <property type="molecule type" value="Genomic_DNA"/>
</dbReference>
<dbReference type="PROSITE" id="PS51320">
    <property type="entry name" value="TIFY"/>
    <property type="match status" value="1"/>
</dbReference>
<dbReference type="GO" id="GO:0031347">
    <property type="term" value="P:regulation of defense response"/>
    <property type="evidence" value="ECO:0007669"/>
    <property type="project" value="UniProtKB-UniRule"/>
</dbReference>
<comment type="function">
    <text evidence="2">Repressor of jasmonate responses.</text>
</comment>
<dbReference type="SMART" id="SM00979">
    <property type="entry name" value="TIFY"/>
    <property type="match status" value="1"/>
</dbReference>
<comment type="subcellular location">
    <subcellularLocation>
        <location evidence="2">Nucleus</location>
    </subcellularLocation>
</comment>
<keyword evidence="2" id="KW-0539">Nucleus</keyword>
<evidence type="ECO:0000259" key="4">
    <source>
        <dbReference type="PROSITE" id="PS51320"/>
    </source>
</evidence>
<reference evidence="5 6" key="1">
    <citation type="submission" date="2020-04" db="EMBL/GenBank/DDBJ databases">
        <title>Plant Genome Project.</title>
        <authorList>
            <person name="Zhang R.-G."/>
        </authorList>
    </citation>
    <scope>NUCLEOTIDE SEQUENCE [LARGE SCALE GENOMIC DNA]</scope>
    <source>
        <strain evidence="5">YNK0</strain>
        <tissue evidence="5">Leaf</tissue>
    </source>
</reference>
<dbReference type="GO" id="GO:0005634">
    <property type="term" value="C:nucleus"/>
    <property type="evidence" value="ECO:0007669"/>
    <property type="project" value="UniProtKB-SubCell"/>
</dbReference>
<protein>
    <recommendedName>
        <fullName evidence="2">Protein TIFY</fullName>
    </recommendedName>
    <alternativeName>
        <fullName evidence="2">Jasmonate ZIM domain-containing protein</fullName>
    </alternativeName>
</protein>
<dbReference type="GO" id="GO:2000022">
    <property type="term" value="P:regulation of jasmonic acid mediated signaling pathway"/>
    <property type="evidence" value="ECO:0007669"/>
    <property type="project" value="UniProtKB-UniRule"/>
</dbReference>
<sequence length="523" mass="56432">MAVLIMAHNNNSTNTMEEKPIFHDFMGTISASDSPAVVARKSVGFGSDIRLSEASVSASASIGASSGGHAPISATSDLGSERQVGSHFEGVPFYGPRSDFSGPEVSTILPGRKRSNSDSTFMGMGDRMPQMGPDSLENLHLKKVSSISLPFYIFLPFSSKPLIPVCGRPFILSHAAGHVAFQILQNGAGGDRSRRSYDENLFYGMQTPRPISTSSILQSPIGSRPDFVVSKWEGSMPMNAGPIVQCPPHLGQFSPLVDKVSSSRYRDTNAGPSLISQPAADEGSRTGIKGSGILSSINASSGGPERNSSGLLPATSRQKSGIHIPNPESSDPPSRHGLTSASRQMTIFYAGQAHVFDDVHPNKVSFLVVVNDGCLYLFQFSNDTRFQSLLHQYAFAASLSEAEGNLFSHENILISEAAYQLACPFEGQWQLKSSCHTLRVDSIDPQFNNPSALQNGFRGMFVLSMTSHLGYDILWLKHHHEKVLKLVKRIRTAKGHVSRGKANEIDQHCALIGCKGKQPCLGD</sequence>
<organism evidence="5 6">
    <name type="scientific">Tetracentron sinense</name>
    <name type="common">Spur-leaf</name>
    <dbReference type="NCBI Taxonomy" id="13715"/>
    <lineage>
        <taxon>Eukaryota</taxon>
        <taxon>Viridiplantae</taxon>
        <taxon>Streptophyta</taxon>
        <taxon>Embryophyta</taxon>
        <taxon>Tracheophyta</taxon>
        <taxon>Spermatophyta</taxon>
        <taxon>Magnoliopsida</taxon>
        <taxon>Trochodendrales</taxon>
        <taxon>Trochodendraceae</taxon>
        <taxon>Tetracentron</taxon>
    </lineage>
</organism>
<gene>
    <name evidence="5" type="ORF">HHK36_025713</name>
</gene>
<comment type="domain">
    <text evidence="2">The jas domain is required for interaction with COI1.</text>
</comment>
<dbReference type="InterPro" id="IPR040390">
    <property type="entry name" value="TIFY/JAZ"/>
</dbReference>
<name>A0A835D3A6_TETSI</name>
<feature type="domain" description="Tify" evidence="4">
    <location>
        <begin position="338"/>
        <end position="373"/>
    </location>
</feature>
<evidence type="ECO:0000256" key="1">
    <source>
        <dbReference type="ARBA" id="ARBA00008614"/>
    </source>
</evidence>
<dbReference type="AlphaFoldDB" id="A0A835D3A6"/>
<dbReference type="Pfam" id="PF06200">
    <property type="entry name" value="tify"/>
    <property type="match status" value="1"/>
</dbReference>
<keyword evidence="2" id="KW-1184">Jasmonic acid signaling pathway</keyword>
<feature type="compositionally biased region" description="Polar residues" evidence="3">
    <location>
        <begin position="327"/>
        <end position="338"/>
    </location>
</feature>